<gene>
    <name evidence="7" type="ORF">MIMGU_mgv1a025402mg</name>
</gene>
<dbReference type="InterPro" id="IPR011016">
    <property type="entry name" value="Znf_RING-CH"/>
</dbReference>
<dbReference type="PhylomeDB" id="A0A022QU00"/>
<dbReference type="Gene3D" id="3.30.40.10">
    <property type="entry name" value="Zinc/RING finger domain, C3HC4 (zinc finger)"/>
    <property type="match status" value="1"/>
</dbReference>
<dbReference type="SMART" id="SM00744">
    <property type="entry name" value="RINGv"/>
    <property type="match status" value="1"/>
</dbReference>
<dbReference type="PANTHER" id="PTHR47662">
    <property type="entry name" value="RING-TYPE DOMAIN-CONTAINING PROTEIN"/>
    <property type="match status" value="1"/>
</dbReference>
<evidence type="ECO:0000256" key="2">
    <source>
        <dbReference type="ARBA" id="ARBA00022771"/>
    </source>
</evidence>
<dbReference type="Pfam" id="PF13639">
    <property type="entry name" value="zf-RING_2"/>
    <property type="match status" value="1"/>
</dbReference>
<name>A0A022QU00_ERYGU</name>
<evidence type="ECO:0000256" key="4">
    <source>
        <dbReference type="PROSITE-ProRule" id="PRU00175"/>
    </source>
</evidence>
<keyword evidence="3" id="KW-0862">Zinc</keyword>
<evidence type="ECO:0000313" key="8">
    <source>
        <dbReference type="Proteomes" id="UP000030748"/>
    </source>
</evidence>
<dbReference type="KEGG" id="egt:105964985"/>
<reference evidence="7 8" key="1">
    <citation type="journal article" date="2013" name="Proc. Natl. Acad. Sci. U.S.A.">
        <title>Fine-scale variation in meiotic recombination in Mimulus inferred from population shotgun sequencing.</title>
        <authorList>
            <person name="Hellsten U."/>
            <person name="Wright K.M."/>
            <person name="Jenkins J."/>
            <person name="Shu S."/>
            <person name="Yuan Y."/>
            <person name="Wessler S.R."/>
            <person name="Schmutz J."/>
            <person name="Willis J.H."/>
            <person name="Rokhsar D.S."/>
        </authorList>
    </citation>
    <scope>NUCLEOTIDE SEQUENCE [LARGE SCALE GENOMIC DNA]</scope>
    <source>
        <strain evidence="8">cv. DUN x IM62</strain>
    </source>
</reference>
<evidence type="ECO:0000256" key="3">
    <source>
        <dbReference type="ARBA" id="ARBA00022833"/>
    </source>
</evidence>
<evidence type="ECO:0000256" key="5">
    <source>
        <dbReference type="SAM" id="Phobius"/>
    </source>
</evidence>
<dbReference type="AlphaFoldDB" id="A0A022QU00"/>
<keyword evidence="8" id="KW-1185">Reference proteome</keyword>
<dbReference type="EMBL" id="KI631018">
    <property type="protein sequence ID" value="EYU31059.1"/>
    <property type="molecule type" value="Genomic_DNA"/>
</dbReference>
<dbReference type="Proteomes" id="UP000030748">
    <property type="component" value="Unassembled WGS sequence"/>
</dbReference>
<dbReference type="PROSITE" id="PS50089">
    <property type="entry name" value="ZF_RING_2"/>
    <property type="match status" value="1"/>
</dbReference>
<keyword evidence="1" id="KW-0479">Metal-binding</keyword>
<proteinExistence type="predicted"/>
<dbReference type="GO" id="GO:0008270">
    <property type="term" value="F:zinc ion binding"/>
    <property type="evidence" value="ECO:0007669"/>
    <property type="project" value="UniProtKB-KW"/>
</dbReference>
<keyword evidence="5" id="KW-0472">Membrane</keyword>
<keyword evidence="5" id="KW-0812">Transmembrane</keyword>
<sequence length="150" mass="17589">MASLSQFLNHAFTITMAFFSILLLELAIFILGPARTTTTTTTEKFLKIVDQKVPASRYTITGVEPTECRVCLSVYEEGDEVRKLKCKHTFHKDCLDTWLQHHSATCPLCRRVVLPEEVVVKHRDRRQWEYYDESDEELILLRYFCTRGIW</sequence>
<dbReference type="InterPro" id="IPR013083">
    <property type="entry name" value="Znf_RING/FYVE/PHD"/>
</dbReference>
<accession>A0A022QU00</accession>
<evidence type="ECO:0000259" key="6">
    <source>
        <dbReference type="PROSITE" id="PS50089"/>
    </source>
</evidence>
<dbReference type="PANTHER" id="PTHR47662:SF1">
    <property type="entry name" value="RING-TYPE DOMAIN-CONTAINING PROTEIN"/>
    <property type="match status" value="1"/>
</dbReference>
<dbReference type="SUPFAM" id="SSF57850">
    <property type="entry name" value="RING/U-box"/>
    <property type="match status" value="1"/>
</dbReference>
<protein>
    <recommendedName>
        <fullName evidence="6">RING-type domain-containing protein</fullName>
    </recommendedName>
</protein>
<feature type="domain" description="RING-type" evidence="6">
    <location>
        <begin position="68"/>
        <end position="110"/>
    </location>
</feature>
<organism evidence="7 8">
    <name type="scientific">Erythranthe guttata</name>
    <name type="common">Yellow monkey flower</name>
    <name type="synonym">Mimulus guttatus</name>
    <dbReference type="NCBI Taxonomy" id="4155"/>
    <lineage>
        <taxon>Eukaryota</taxon>
        <taxon>Viridiplantae</taxon>
        <taxon>Streptophyta</taxon>
        <taxon>Embryophyta</taxon>
        <taxon>Tracheophyta</taxon>
        <taxon>Spermatophyta</taxon>
        <taxon>Magnoliopsida</taxon>
        <taxon>eudicotyledons</taxon>
        <taxon>Gunneridae</taxon>
        <taxon>Pentapetalae</taxon>
        <taxon>asterids</taxon>
        <taxon>lamiids</taxon>
        <taxon>Lamiales</taxon>
        <taxon>Phrymaceae</taxon>
        <taxon>Erythranthe</taxon>
    </lineage>
</organism>
<evidence type="ECO:0000256" key="1">
    <source>
        <dbReference type="ARBA" id="ARBA00022723"/>
    </source>
</evidence>
<dbReference type="OMA" id="VEAYLMI"/>
<keyword evidence="2 4" id="KW-0863">Zinc-finger</keyword>
<dbReference type="InterPro" id="IPR001841">
    <property type="entry name" value="Znf_RING"/>
</dbReference>
<dbReference type="eggNOG" id="KOG0800">
    <property type="taxonomic scope" value="Eukaryota"/>
</dbReference>
<keyword evidence="5" id="KW-1133">Transmembrane helix</keyword>
<feature type="transmembrane region" description="Helical" evidence="5">
    <location>
        <begin position="12"/>
        <end position="31"/>
    </location>
</feature>
<dbReference type="OrthoDB" id="8062037at2759"/>
<dbReference type="SMART" id="SM00184">
    <property type="entry name" value="RING"/>
    <property type="match status" value="1"/>
</dbReference>
<evidence type="ECO:0000313" key="7">
    <source>
        <dbReference type="EMBL" id="EYU31059.1"/>
    </source>
</evidence>